<comment type="similarity">
    <text evidence="1 7 8">Belongs to the universal ribosomal protein uS13 family.</text>
</comment>
<feature type="compositionally biased region" description="Basic residues" evidence="9">
    <location>
        <begin position="119"/>
        <end position="138"/>
    </location>
</feature>
<gene>
    <name evidence="7 10" type="primary">rpsM</name>
    <name evidence="10" type="ORF">MOVI_1890</name>
</gene>
<evidence type="ECO:0000256" key="7">
    <source>
        <dbReference type="HAMAP-Rule" id="MF_01315"/>
    </source>
</evidence>
<keyword evidence="3 7" id="KW-0694">RNA-binding</keyword>
<comment type="caution">
    <text evidence="10">The sequence shown here is derived from an EMBL/GenBank/DDBJ whole genome shotgun (WGS) entry which is preliminary data.</text>
</comment>
<organism evidence="10 11">
    <name type="scientific">Mesomycoplasma ovipneumoniae 14811</name>
    <dbReference type="NCBI Taxonomy" id="1188239"/>
    <lineage>
        <taxon>Bacteria</taxon>
        <taxon>Bacillati</taxon>
        <taxon>Mycoplasmatota</taxon>
        <taxon>Mycoplasmoidales</taxon>
        <taxon>Metamycoplasmataceae</taxon>
        <taxon>Mesomycoplasma</taxon>
    </lineage>
</organism>
<dbReference type="GO" id="GO:0000049">
    <property type="term" value="F:tRNA binding"/>
    <property type="evidence" value="ECO:0007669"/>
    <property type="project" value="UniProtKB-UniRule"/>
</dbReference>
<dbReference type="NCBIfam" id="TIGR03631">
    <property type="entry name" value="uS13_bact"/>
    <property type="match status" value="1"/>
</dbReference>
<keyword evidence="5 7" id="KW-0687">Ribonucleoprotein</keyword>
<dbReference type="InterPro" id="IPR027437">
    <property type="entry name" value="Rbsml_uS13_C"/>
</dbReference>
<evidence type="ECO:0000256" key="6">
    <source>
        <dbReference type="ARBA" id="ARBA00035166"/>
    </source>
</evidence>
<sequence length="138" mass="15793">MARILNVEIPNHKRIVIALTSIYGIGKSLAAEIIDKTAAIQQEKFGKKYPVLTHDTKVKEIQEDVLQIIRDIAKTYKTEGDLHREVQSNIKRLIEIKCYRGIRHRKGLPVRGQVTQKNARTRKGPRKAIMAKKDKGKK</sequence>
<dbReference type="InterPro" id="IPR010979">
    <property type="entry name" value="Ribosomal_uS13-like_H2TH"/>
</dbReference>
<dbReference type="PATRIC" id="fig|1188239.3.peg.507"/>
<dbReference type="GO" id="GO:0015935">
    <property type="term" value="C:small ribosomal subunit"/>
    <property type="evidence" value="ECO:0007669"/>
    <property type="project" value="TreeGrafter"/>
</dbReference>
<evidence type="ECO:0000256" key="3">
    <source>
        <dbReference type="ARBA" id="ARBA00022884"/>
    </source>
</evidence>
<dbReference type="PROSITE" id="PS00646">
    <property type="entry name" value="RIBOSOMAL_S13_1"/>
    <property type="match status" value="1"/>
</dbReference>
<evidence type="ECO:0000256" key="8">
    <source>
        <dbReference type="RuleBase" id="RU003830"/>
    </source>
</evidence>
<dbReference type="Proteomes" id="UP000020977">
    <property type="component" value="Unassembled WGS sequence"/>
</dbReference>
<dbReference type="Gene3D" id="1.10.8.50">
    <property type="match status" value="1"/>
</dbReference>
<keyword evidence="4 7" id="KW-0689">Ribosomal protein</keyword>
<evidence type="ECO:0000256" key="2">
    <source>
        <dbReference type="ARBA" id="ARBA00022730"/>
    </source>
</evidence>
<dbReference type="Pfam" id="PF00416">
    <property type="entry name" value="Ribosomal_S13"/>
    <property type="match status" value="1"/>
</dbReference>
<dbReference type="InterPro" id="IPR019980">
    <property type="entry name" value="Ribosomal_uS13_bac-type"/>
</dbReference>
<dbReference type="GO" id="GO:0003735">
    <property type="term" value="F:structural constituent of ribosome"/>
    <property type="evidence" value="ECO:0007669"/>
    <property type="project" value="InterPro"/>
</dbReference>
<evidence type="ECO:0000256" key="9">
    <source>
        <dbReference type="SAM" id="MobiDB-lite"/>
    </source>
</evidence>
<evidence type="ECO:0000313" key="10">
    <source>
        <dbReference type="EMBL" id="EXU61239.1"/>
    </source>
</evidence>
<name>A0A014L750_9BACT</name>
<evidence type="ECO:0000256" key="5">
    <source>
        <dbReference type="ARBA" id="ARBA00023274"/>
    </source>
</evidence>
<dbReference type="GO" id="GO:0006412">
    <property type="term" value="P:translation"/>
    <property type="evidence" value="ECO:0007669"/>
    <property type="project" value="UniProtKB-UniRule"/>
</dbReference>
<comment type="subunit">
    <text evidence="7">Part of the 30S ribosomal subunit. Forms a loose heterodimer with protein S19. Forms two bridges to the 50S subunit in the 70S ribosome.</text>
</comment>
<dbReference type="PROSITE" id="PS50159">
    <property type="entry name" value="RIBOSOMAL_S13_2"/>
    <property type="match status" value="1"/>
</dbReference>
<dbReference type="STRING" id="1188239.MOVI_1890"/>
<evidence type="ECO:0000256" key="1">
    <source>
        <dbReference type="ARBA" id="ARBA00008080"/>
    </source>
</evidence>
<dbReference type="PIRSF" id="PIRSF002134">
    <property type="entry name" value="Ribosomal_S13"/>
    <property type="match status" value="1"/>
</dbReference>
<dbReference type="eggNOG" id="COG0099">
    <property type="taxonomic scope" value="Bacteria"/>
</dbReference>
<feature type="region of interest" description="Disordered" evidence="9">
    <location>
        <begin position="114"/>
        <end position="138"/>
    </location>
</feature>
<dbReference type="PANTHER" id="PTHR10871">
    <property type="entry name" value="30S RIBOSOMAL PROTEIN S13/40S RIBOSOMAL PROTEIN S18"/>
    <property type="match status" value="1"/>
</dbReference>
<dbReference type="InterPro" id="IPR018269">
    <property type="entry name" value="Ribosomal_uS13_CS"/>
</dbReference>
<dbReference type="PANTHER" id="PTHR10871:SF1">
    <property type="entry name" value="SMALL RIBOSOMAL SUBUNIT PROTEIN US13M"/>
    <property type="match status" value="1"/>
</dbReference>
<dbReference type="AlphaFoldDB" id="A0A014L750"/>
<reference evidence="10 11" key="1">
    <citation type="submission" date="2014-03" db="EMBL/GenBank/DDBJ databases">
        <title>Genome sequence of Mycoplasma ovipneumoniae strain 14811.</title>
        <authorList>
            <person name="Sirand-Pugnet P."/>
            <person name="Breton M."/>
            <person name="Dordet-Frisoni E."/>
            <person name="Baranowski E."/>
            <person name="Barre A."/>
            <person name="Couture C."/>
            <person name="Dupuy V."/>
            <person name="Gaurivaud P."/>
            <person name="Jacob D."/>
            <person name="Lemaitre C."/>
            <person name="Manso-Silvan L."/>
            <person name="Nikolski M."/>
            <person name="Nouvel L.-X."/>
            <person name="Poumarat F."/>
            <person name="Tardy F."/>
            <person name="Thebault P."/>
            <person name="Theil S."/>
            <person name="Citti C."/>
            <person name="Thiaucourt F."/>
            <person name="Blanchard A."/>
        </authorList>
    </citation>
    <scope>NUCLEOTIDE SEQUENCE [LARGE SCALE GENOMIC DNA]</scope>
    <source>
        <strain evidence="10 11">14811</strain>
    </source>
</reference>
<dbReference type="EMBL" id="JFAD01000013">
    <property type="protein sequence ID" value="EXU61239.1"/>
    <property type="molecule type" value="Genomic_DNA"/>
</dbReference>
<keyword evidence="2 7" id="KW-0699">rRNA-binding</keyword>
<evidence type="ECO:0000313" key="11">
    <source>
        <dbReference type="Proteomes" id="UP000020977"/>
    </source>
</evidence>
<dbReference type="Gene3D" id="4.10.910.10">
    <property type="entry name" value="30s ribosomal protein s13, domain 2"/>
    <property type="match status" value="1"/>
</dbReference>
<dbReference type="InterPro" id="IPR001892">
    <property type="entry name" value="Ribosomal_uS13"/>
</dbReference>
<evidence type="ECO:0000256" key="4">
    <source>
        <dbReference type="ARBA" id="ARBA00022980"/>
    </source>
</evidence>
<dbReference type="GO" id="GO:0005829">
    <property type="term" value="C:cytosol"/>
    <property type="evidence" value="ECO:0007669"/>
    <property type="project" value="TreeGrafter"/>
</dbReference>
<dbReference type="SUPFAM" id="SSF46946">
    <property type="entry name" value="S13-like H2TH domain"/>
    <property type="match status" value="1"/>
</dbReference>
<dbReference type="GO" id="GO:0019843">
    <property type="term" value="F:rRNA binding"/>
    <property type="evidence" value="ECO:0007669"/>
    <property type="project" value="UniProtKB-UniRule"/>
</dbReference>
<accession>A0A014L750</accession>
<protein>
    <recommendedName>
        <fullName evidence="6 7">Small ribosomal subunit protein uS13</fullName>
    </recommendedName>
</protein>
<dbReference type="RefSeq" id="WP_044284043.1">
    <property type="nucleotide sequence ID" value="NZ_JFAD01000013.1"/>
</dbReference>
<dbReference type="HAMAP" id="MF_01315">
    <property type="entry name" value="Ribosomal_uS13"/>
    <property type="match status" value="1"/>
</dbReference>
<comment type="function">
    <text evidence="7">Located at the top of the head of the 30S subunit, it contacts several helices of the 16S rRNA. In the 70S ribosome it contacts the 23S rRNA (bridge B1a) and protein L5 of the 50S subunit (bridge B1b), connecting the 2 subunits; these bridges are implicated in subunit movement. Contacts the tRNAs in the A and P-sites.</text>
</comment>
<dbReference type="FunFam" id="4.10.910.10:FF:000001">
    <property type="entry name" value="30S ribosomal protein S13"/>
    <property type="match status" value="1"/>
</dbReference>
<proteinExistence type="inferred from homology"/>
<keyword evidence="7" id="KW-0820">tRNA-binding</keyword>